<dbReference type="PANTHER" id="PTHR43133">
    <property type="entry name" value="RNA POLYMERASE ECF-TYPE SIGMA FACTO"/>
    <property type="match status" value="1"/>
</dbReference>
<dbReference type="Pfam" id="PF04542">
    <property type="entry name" value="Sigma70_r2"/>
    <property type="match status" value="1"/>
</dbReference>
<keyword evidence="2" id="KW-0805">Transcription regulation</keyword>
<dbReference type="SUPFAM" id="SSF88946">
    <property type="entry name" value="Sigma2 domain of RNA polymerase sigma factors"/>
    <property type="match status" value="1"/>
</dbReference>
<comment type="similarity">
    <text evidence="1">Belongs to the sigma-70 factor family. ECF subfamily.</text>
</comment>
<evidence type="ECO:0000256" key="5">
    <source>
        <dbReference type="ARBA" id="ARBA00023163"/>
    </source>
</evidence>
<dbReference type="InterPro" id="IPR036388">
    <property type="entry name" value="WH-like_DNA-bd_sf"/>
</dbReference>
<dbReference type="AlphaFoldDB" id="A0A1M6ZJD6"/>
<dbReference type="InterPro" id="IPR039425">
    <property type="entry name" value="RNA_pol_sigma-70-like"/>
</dbReference>
<reference evidence="8 9" key="1">
    <citation type="submission" date="2016-11" db="EMBL/GenBank/DDBJ databases">
        <authorList>
            <person name="Jaros S."/>
            <person name="Januszkiewicz K."/>
            <person name="Wedrychowicz H."/>
        </authorList>
    </citation>
    <scope>NUCLEOTIDE SEQUENCE [LARGE SCALE GENOMIC DNA]</scope>
    <source>
        <strain evidence="8 9">DSM 43832</strain>
    </source>
</reference>
<keyword evidence="4" id="KW-0238">DNA-binding</keyword>
<evidence type="ECO:0000256" key="1">
    <source>
        <dbReference type="ARBA" id="ARBA00010641"/>
    </source>
</evidence>
<accession>A0A1M6ZJD6</accession>
<name>A0A1M6ZJD6_PSETH</name>
<dbReference type="EMBL" id="FRAP01000024">
    <property type="protein sequence ID" value="SHL30596.1"/>
    <property type="molecule type" value="Genomic_DNA"/>
</dbReference>
<evidence type="ECO:0000256" key="4">
    <source>
        <dbReference type="ARBA" id="ARBA00023125"/>
    </source>
</evidence>
<keyword evidence="3" id="KW-0731">Sigma factor</keyword>
<dbReference type="STRING" id="1848.SAMN05443637_12410"/>
<dbReference type="GO" id="GO:0006352">
    <property type="term" value="P:DNA-templated transcription initiation"/>
    <property type="evidence" value="ECO:0007669"/>
    <property type="project" value="InterPro"/>
</dbReference>
<dbReference type="InterPro" id="IPR007627">
    <property type="entry name" value="RNA_pol_sigma70_r2"/>
</dbReference>
<proteinExistence type="inferred from homology"/>
<dbReference type="PANTHER" id="PTHR43133:SF50">
    <property type="entry name" value="ECF RNA POLYMERASE SIGMA FACTOR SIGM"/>
    <property type="match status" value="1"/>
</dbReference>
<dbReference type="Pfam" id="PF08281">
    <property type="entry name" value="Sigma70_r4_2"/>
    <property type="match status" value="1"/>
</dbReference>
<dbReference type="GO" id="GO:0016987">
    <property type="term" value="F:sigma factor activity"/>
    <property type="evidence" value="ECO:0007669"/>
    <property type="project" value="UniProtKB-KW"/>
</dbReference>
<evidence type="ECO:0000259" key="7">
    <source>
        <dbReference type="Pfam" id="PF08281"/>
    </source>
</evidence>
<dbReference type="RefSeq" id="WP_084755824.1">
    <property type="nucleotide sequence ID" value="NZ_CALGVN010000007.1"/>
</dbReference>
<evidence type="ECO:0000259" key="6">
    <source>
        <dbReference type="Pfam" id="PF04542"/>
    </source>
</evidence>
<dbReference type="GO" id="GO:0003677">
    <property type="term" value="F:DNA binding"/>
    <property type="evidence" value="ECO:0007669"/>
    <property type="project" value="UniProtKB-KW"/>
</dbReference>
<dbReference type="Gene3D" id="1.10.1740.10">
    <property type="match status" value="1"/>
</dbReference>
<dbReference type="Proteomes" id="UP000184363">
    <property type="component" value="Unassembled WGS sequence"/>
</dbReference>
<organism evidence="8 9">
    <name type="scientific">Pseudonocardia thermophila</name>
    <dbReference type="NCBI Taxonomy" id="1848"/>
    <lineage>
        <taxon>Bacteria</taxon>
        <taxon>Bacillati</taxon>
        <taxon>Actinomycetota</taxon>
        <taxon>Actinomycetes</taxon>
        <taxon>Pseudonocardiales</taxon>
        <taxon>Pseudonocardiaceae</taxon>
        <taxon>Pseudonocardia</taxon>
    </lineage>
</organism>
<gene>
    <name evidence="8" type="ORF">SAMN05443637_12410</name>
</gene>
<evidence type="ECO:0000313" key="9">
    <source>
        <dbReference type="Proteomes" id="UP000184363"/>
    </source>
</evidence>
<evidence type="ECO:0000256" key="2">
    <source>
        <dbReference type="ARBA" id="ARBA00023015"/>
    </source>
</evidence>
<dbReference type="Gene3D" id="1.10.10.10">
    <property type="entry name" value="Winged helix-like DNA-binding domain superfamily/Winged helix DNA-binding domain"/>
    <property type="match status" value="1"/>
</dbReference>
<dbReference type="SUPFAM" id="SSF88659">
    <property type="entry name" value="Sigma3 and sigma4 domains of RNA polymerase sigma factors"/>
    <property type="match status" value="1"/>
</dbReference>
<sequence length="206" mass="22442">MSAIVDRWDGADVDDDDYEAAQIDQDAPSGSLAALRIDFGAHLEANYQRLVAQLYAITLDPGEAHDVVQDAYSRAWRNWATISRKPDPTAWVRSVAVRATMRSWRRVLAKLGLGRKHRIAEGVDPRTRALLQALARLTPAERRAVVLYHMAGASVEEIAAVEQVNPEIVEARLGAARNVVVEGLADELPAVLSGAQDAQRNEGGDG</sequence>
<evidence type="ECO:0000313" key="8">
    <source>
        <dbReference type="EMBL" id="SHL30596.1"/>
    </source>
</evidence>
<evidence type="ECO:0000256" key="3">
    <source>
        <dbReference type="ARBA" id="ARBA00023082"/>
    </source>
</evidence>
<feature type="domain" description="RNA polymerase sigma-70 region 2" evidence="6">
    <location>
        <begin position="44"/>
        <end position="106"/>
    </location>
</feature>
<feature type="domain" description="RNA polymerase sigma factor 70 region 4 type 2" evidence="7">
    <location>
        <begin position="128"/>
        <end position="177"/>
    </location>
</feature>
<dbReference type="InterPro" id="IPR013325">
    <property type="entry name" value="RNA_pol_sigma_r2"/>
</dbReference>
<dbReference type="InterPro" id="IPR013249">
    <property type="entry name" value="RNA_pol_sigma70_r4_t2"/>
</dbReference>
<dbReference type="OrthoDB" id="3777963at2"/>
<protein>
    <submittedName>
        <fullName evidence="8">RNA polymerase sigma-70 factor, ECF subfamily</fullName>
    </submittedName>
</protein>
<keyword evidence="5" id="KW-0804">Transcription</keyword>
<keyword evidence="9" id="KW-1185">Reference proteome</keyword>
<dbReference type="InterPro" id="IPR013324">
    <property type="entry name" value="RNA_pol_sigma_r3/r4-like"/>
</dbReference>